<dbReference type="InterPro" id="IPR002347">
    <property type="entry name" value="SDR_fam"/>
</dbReference>
<keyword evidence="3" id="KW-0560">Oxidoreductase</keyword>
<dbReference type="PRINTS" id="PR00081">
    <property type="entry name" value="GDHRDH"/>
</dbReference>
<dbReference type="PROSITE" id="PS00061">
    <property type="entry name" value="ADH_SHORT"/>
    <property type="match status" value="1"/>
</dbReference>
<dbReference type="Gene3D" id="3.40.50.720">
    <property type="entry name" value="NAD(P)-binding Rossmann-like Domain"/>
    <property type="match status" value="1"/>
</dbReference>
<proteinExistence type="inferred from homology"/>
<comment type="caution">
    <text evidence="5">The sequence shown here is derived from an EMBL/GenBank/DDBJ whole genome shotgun (WGS) entry which is preliminary data.</text>
</comment>
<sequence>MAPKVVIVTGASRGIGLAVANNLLKAAHKVVLVSRSEKELQELKERFPSQVEYIAIDLTTPGAASKVTQLAIQSFGKVHGVVVNHGVLSPIARIEDASIEEWKKLYDANFFSALAIAKDTVPHLRASKGRIVFISSGAALKGYTAWGAYGSSKAALNSLAQHIAVEEPDIVAVALSPGRVDTDMQKELRETGGSAMAEKDHAGFVSAFEQGQLNKPEWPGQVIAKLSLEAKPELSGKYVLWNAPELTEYREKLADLFV</sequence>
<name>A0AAE0IU73_9PEZI</name>
<keyword evidence="2" id="KW-0521">NADP</keyword>
<dbReference type="SUPFAM" id="SSF51735">
    <property type="entry name" value="NAD(P)-binding Rossmann-fold domains"/>
    <property type="match status" value="1"/>
</dbReference>
<keyword evidence="6" id="KW-1185">Reference proteome</keyword>
<reference evidence="5" key="2">
    <citation type="submission" date="2023-06" db="EMBL/GenBank/DDBJ databases">
        <authorList>
            <consortium name="Lawrence Berkeley National Laboratory"/>
            <person name="Haridas S."/>
            <person name="Hensen N."/>
            <person name="Bonometti L."/>
            <person name="Westerberg I."/>
            <person name="Brannstrom I.O."/>
            <person name="Guillou S."/>
            <person name="Cros-Aarteil S."/>
            <person name="Calhoun S."/>
            <person name="Kuo A."/>
            <person name="Mondo S."/>
            <person name="Pangilinan J."/>
            <person name="Riley R."/>
            <person name="Labutti K."/>
            <person name="Andreopoulos B."/>
            <person name="Lipzen A."/>
            <person name="Chen C."/>
            <person name="Yanf M."/>
            <person name="Daum C."/>
            <person name="Ng V."/>
            <person name="Clum A."/>
            <person name="Steindorff A."/>
            <person name="Ohm R."/>
            <person name="Martin F."/>
            <person name="Silar P."/>
            <person name="Natvig D."/>
            <person name="Lalanne C."/>
            <person name="Gautier V."/>
            <person name="Ament-Velasquez S.L."/>
            <person name="Kruys A."/>
            <person name="Hutchinson M.I."/>
            <person name="Powell A.J."/>
            <person name="Barry K."/>
            <person name="Miller A.N."/>
            <person name="Grigoriev I.V."/>
            <person name="Debuchy R."/>
            <person name="Gladieux P."/>
            <person name="Thoren M.H."/>
            <person name="Johannesson H."/>
        </authorList>
    </citation>
    <scope>NUCLEOTIDE SEQUENCE</scope>
    <source>
        <strain evidence="5">CBS 118394</strain>
    </source>
</reference>
<dbReference type="PANTHER" id="PTHR43008:SF8">
    <property type="entry name" value="BENZIL REDUCTASE ((S)-BENZOIN FORMING) IRC24"/>
    <property type="match status" value="1"/>
</dbReference>
<feature type="domain" description="Ketoreductase" evidence="4">
    <location>
        <begin position="4"/>
        <end position="183"/>
    </location>
</feature>
<dbReference type="EMBL" id="JAUEDM010000001">
    <property type="protein sequence ID" value="KAK3331032.1"/>
    <property type="molecule type" value="Genomic_DNA"/>
</dbReference>
<evidence type="ECO:0000313" key="6">
    <source>
        <dbReference type="Proteomes" id="UP001283341"/>
    </source>
</evidence>
<evidence type="ECO:0000256" key="3">
    <source>
        <dbReference type="ARBA" id="ARBA00023002"/>
    </source>
</evidence>
<evidence type="ECO:0000256" key="2">
    <source>
        <dbReference type="ARBA" id="ARBA00022857"/>
    </source>
</evidence>
<dbReference type="FunFam" id="3.40.50.720:FF:000281">
    <property type="entry name" value="Uncharacterized oxidoreductase YIR035C"/>
    <property type="match status" value="1"/>
</dbReference>
<comment type="similarity">
    <text evidence="1">Belongs to the short-chain dehydrogenases/reductases (SDR) family.</text>
</comment>
<reference evidence="5" key="1">
    <citation type="journal article" date="2023" name="Mol. Phylogenet. Evol.">
        <title>Genome-scale phylogeny and comparative genomics of the fungal order Sordariales.</title>
        <authorList>
            <person name="Hensen N."/>
            <person name="Bonometti L."/>
            <person name="Westerberg I."/>
            <person name="Brannstrom I.O."/>
            <person name="Guillou S."/>
            <person name="Cros-Aarteil S."/>
            <person name="Calhoun S."/>
            <person name="Haridas S."/>
            <person name="Kuo A."/>
            <person name="Mondo S."/>
            <person name="Pangilinan J."/>
            <person name="Riley R."/>
            <person name="LaButti K."/>
            <person name="Andreopoulos B."/>
            <person name="Lipzen A."/>
            <person name="Chen C."/>
            <person name="Yan M."/>
            <person name="Daum C."/>
            <person name="Ng V."/>
            <person name="Clum A."/>
            <person name="Steindorff A."/>
            <person name="Ohm R.A."/>
            <person name="Martin F."/>
            <person name="Silar P."/>
            <person name="Natvig D.O."/>
            <person name="Lalanne C."/>
            <person name="Gautier V."/>
            <person name="Ament-Velasquez S.L."/>
            <person name="Kruys A."/>
            <person name="Hutchinson M.I."/>
            <person name="Powell A.J."/>
            <person name="Barry K."/>
            <person name="Miller A.N."/>
            <person name="Grigoriev I.V."/>
            <person name="Debuchy R."/>
            <person name="Gladieux P."/>
            <person name="Hiltunen Thoren M."/>
            <person name="Johannesson H."/>
        </authorList>
    </citation>
    <scope>NUCLEOTIDE SEQUENCE</scope>
    <source>
        <strain evidence="5">CBS 118394</strain>
    </source>
</reference>
<dbReference type="InterPro" id="IPR020904">
    <property type="entry name" value="Sc_DH/Rdtase_CS"/>
</dbReference>
<dbReference type="Pfam" id="PF00106">
    <property type="entry name" value="adh_short"/>
    <property type="match status" value="1"/>
</dbReference>
<evidence type="ECO:0000313" key="5">
    <source>
        <dbReference type="EMBL" id="KAK3331032.1"/>
    </source>
</evidence>
<dbReference type="GO" id="GO:0050664">
    <property type="term" value="F:oxidoreductase activity, acting on NAD(P)H, oxygen as acceptor"/>
    <property type="evidence" value="ECO:0007669"/>
    <property type="project" value="TreeGrafter"/>
</dbReference>
<organism evidence="5 6">
    <name type="scientific">Apodospora peruviana</name>
    <dbReference type="NCBI Taxonomy" id="516989"/>
    <lineage>
        <taxon>Eukaryota</taxon>
        <taxon>Fungi</taxon>
        <taxon>Dikarya</taxon>
        <taxon>Ascomycota</taxon>
        <taxon>Pezizomycotina</taxon>
        <taxon>Sordariomycetes</taxon>
        <taxon>Sordariomycetidae</taxon>
        <taxon>Sordariales</taxon>
        <taxon>Lasiosphaeriaceae</taxon>
        <taxon>Apodospora</taxon>
    </lineage>
</organism>
<gene>
    <name evidence="5" type="ORF">B0H66DRAFT_85516</name>
</gene>
<dbReference type="PANTHER" id="PTHR43008">
    <property type="entry name" value="BENZIL REDUCTASE"/>
    <property type="match status" value="1"/>
</dbReference>
<evidence type="ECO:0000259" key="4">
    <source>
        <dbReference type="SMART" id="SM00822"/>
    </source>
</evidence>
<accession>A0AAE0IU73</accession>
<dbReference type="SMART" id="SM00822">
    <property type="entry name" value="PKS_KR"/>
    <property type="match status" value="1"/>
</dbReference>
<dbReference type="InterPro" id="IPR057326">
    <property type="entry name" value="KR_dom"/>
</dbReference>
<dbReference type="AlphaFoldDB" id="A0AAE0IU73"/>
<dbReference type="Proteomes" id="UP001283341">
    <property type="component" value="Unassembled WGS sequence"/>
</dbReference>
<dbReference type="InterPro" id="IPR036291">
    <property type="entry name" value="NAD(P)-bd_dom_sf"/>
</dbReference>
<protein>
    <recommendedName>
        <fullName evidence="4">Ketoreductase domain-containing protein</fullName>
    </recommendedName>
</protein>
<evidence type="ECO:0000256" key="1">
    <source>
        <dbReference type="ARBA" id="ARBA00006484"/>
    </source>
</evidence>